<sequence length="310" mass="35051">MASGDVNIQTEKEIPPPLKSAIGEPKKTGYKFPHVFFPYKSRYRSPHRQRWWPGSVPRFLLHSHPKRWTSRRQLSFAFFAFHGLKPFAERNLYELMHSLPLRGASSFFWREADSDPWKHLGRKANRMQARGVRTHAASGDTDPQAESGEDRNEASDHTHCGAPAVDAYQPRLERAGRKQLVFSPREIYYKRRPFHALVFGRLTVGQLAASSTSQLEAGPTPDATGAQQQAAASEAPDSEQRHACTSRYLKHPEIASGRSRVAPPQASLGGWKWRPPADASRWIFRPKFPLPHRPELFEQGVQTDANNSTA</sequence>
<reference evidence="4" key="3">
    <citation type="journal article" date="2012" name="PLoS Pathog.">
        <title>Comparative genomics of the apicomplexan parasites Toxoplasma gondii and Neospora caninum: Coccidia differing in host range and transmission strategy.</title>
        <authorList>
            <person name="Reid A.J."/>
            <person name="Vermont S.J."/>
            <person name="Cotton J.A."/>
            <person name="Harris D."/>
            <person name="Hill-Cawthorne G.A."/>
            <person name="Konen-Waisman S."/>
            <person name="Latham S.M."/>
            <person name="Mourier T."/>
            <person name="Norton R."/>
            <person name="Quail M.A."/>
            <person name="Sanders M."/>
            <person name="Shanmugam D."/>
            <person name="Sohal A."/>
            <person name="Wasmuth J.D."/>
            <person name="Brunk B."/>
            <person name="Grigg M.E."/>
            <person name="Howard J.C."/>
            <person name="Parkinson J."/>
            <person name="Roos D.S."/>
            <person name="Trees A.J."/>
            <person name="Berriman M."/>
            <person name="Pain A."/>
            <person name="Wastling J.M."/>
        </authorList>
    </citation>
    <scope>NUCLEOTIDE SEQUENCE [LARGE SCALE GENOMIC DNA]</scope>
    <source>
        <strain evidence="4">Liverpool</strain>
    </source>
</reference>
<evidence type="ECO:0000256" key="1">
    <source>
        <dbReference type="SAM" id="MobiDB-lite"/>
    </source>
</evidence>
<keyword evidence="4" id="KW-1185">Reference proteome</keyword>
<reference evidence="3" key="4">
    <citation type="journal article" date="2015" name="PLoS ONE">
        <title>Comprehensive Evaluation of Toxoplasma gondii VEG and Neospora caninum LIV Genomes with Tachyzoite Stage Transcriptome and Proteome Defines Novel Transcript Features.</title>
        <authorList>
            <person name="Ramaprasad A."/>
            <person name="Mourier T."/>
            <person name="Naeem R."/>
            <person name="Malas T.B."/>
            <person name="Moussa E."/>
            <person name="Panigrahi A."/>
            <person name="Vermont S.J."/>
            <person name="Otto T.D."/>
            <person name="Wastling J."/>
            <person name="Pain A."/>
        </authorList>
    </citation>
    <scope>NUCLEOTIDE SEQUENCE</scope>
    <source>
        <strain evidence="3">Liverpool</strain>
    </source>
</reference>
<evidence type="ECO:0000313" key="3">
    <source>
        <dbReference type="EMBL" id="CEL69345.1"/>
    </source>
</evidence>
<feature type="region of interest" description="Disordered" evidence="1">
    <location>
        <begin position="125"/>
        <end position="169"/>
    </location>
</feature>
<dbReference type="OrthoDB" id="328867at2759"/>
<feature type="region of interest" description="Disordered" evidence="1">
    <location>
        <begin position="1"/>
        <end position="22"/>
    </location>
</feature>
<name>F0VKM8_NEOCL</name>
<evidence type="ECO:0000313" key="2">
    <source>
        <dbReference type="EMBL" id="CBZ54629.1"/>
    </source>
</evidence>
<feature type="region of interest" description="Disordered" evidence="1">
    <location>
        <begin position="213"/>
        <end position="242"/>
    </location>
</feature>
<dbReference type="InParanoid" id="F0VKM8"/>
<protein>
    <submittedName>
        <fullName evidence="2">Uncharacterized protein</fullName>
    </submittedName>
</protein>
<accession>F0VKM8</accession>
<dbReference type="eggNOG" id="ENOG502T21W">
    <property type="taxonomic scope" value="Eukaryota"/>
</dbReference>
<gene>
    <name evidence="3" type="ORF">BN1204_050570</name>
    <name evidence="2" type="ORF">NCLIV_050570</name>
</gene>
<dbReference type="VEuPathDB" id="ToxoDB:NCLIV_050570"/>
<reference evidence="2" key="2">
    <citation type="submission" date="2011-03" db="EMBL/GenBank/DDBJ databases">
        <title>Comparative genomics and transcriptomics of Neospora caninum and Toxoplasma gondii.</title>
        <authorList>
            <person name="Reid A.J."/>
            <person name="Sohal A."/>
            <person name="Harris D."/>
            <person name="Quail M."/>
            <person name="Sanders M."/>
            <person name="Berriman M."/>
            <person name="Wastling J.M."/>
            <person name="Pain A."/>
        </authorList>
    </citation>
    <scope>NUCLEOTIDE SEQUENCE</scope>
    <source>
        <strain evidence="2">Liverpool</strain>
    </source>
</reference>
<dbReference type="AlphaFoldDB" id="F0VKM8"/>
<proteinExistence type="predicted"/>
<evidence type="ECO:0000313" key="4">
    <source>
        <dbReference type="Proteomes" id="UP000007494"/>
    </source>
</evidence>
<reference evidence="2" key="1">
    <citation type="submission" date="2011-02" db="EMBL/GenBank/DDBJ databases">
        <authorList>
            <person name="Aslett M."/>
        </authorList>
    </citation>
    <scope>NUCLEOTIDE SEQUENCE</scope>
    <source>
        <strain evidence="2">Liverpool</strain>
    </source>
</reference>
<feature type="compositionally biased region" description="Basic and acidic residues" evidence="1">
    <location>
        <begin position="148"/>
        <end position="159"/>
    </location>
</feature>
<organism evidence="2 4">
    <name type="scientific">Neospora caninum (strain Liverpool)</name>
    <dbReference type="NCBI Taxonomy" id="572307"/>
    <lineage>
        <taxon>Eukaryota</taxon>
        <taxon>Sar</taxon>
        <taxon>Alveolata</taxon>
        <taxon>Apicomplexa</taxon>
        <taxon>Conoidasida</taxon>
        <taxon>Coccidia</taxon>
        <taxon>Eucoccidiorida</taxon>
        <taxon>Eimeriorina</taxon>
        <taxon>Sarcocystidae</taxon>
        <taxon>Neospora</taxon>
    </lineage>
</organism>
<dbReference type="EMBL" id="LN714485">
    <property type="protein sequence ID" value="CEL69345.1"/>
    <property type="molecule type" value="Genomic_DNA"/>
</dbReference>
<dbReference type="Proteomes" id="UP000007494">
    <property type="component" value="Chromosome X"/>
</dbReference>
<dbReference type="RefSeq" id="XP_003884659.1">
    <property type="nucleotide sequence ID" value="XM_003884610.1"/>
</dbReference>
<dbReference type="EMBL" id="FR823391">
    <property type="protein sequence ID" value="CBZ54629.1"/>
    <property type="molecule type" value="Genomic_DNA"/>
</dbReference>
<dbReference type="OMA" id="DASRWIF"/>
<dbReference type="GeneID" id="13446334"/>